<organism evidence="2 3">
    <name type="scientific">Brassica napus</name>
    <name type="common">Rape</name>
    <dbReference type="NCBI Taxonomy" id="3708"/>
    <lineage>
        <taxon>Eukaryota</taxon>
        <taxon>Viridiplantae</taxon>
        <taxon>Streptophyta</taxon>
        <taxon>Embryophyta</taxon>
        <taxon>Tracheophyta</taxon>
        <taxon>Spermatophyta</taxon>
        <taxon>Magnoliopsida</taxon>
        <taxon>eudicotyledons</taxon>
        <taxon>Gunneridae</taxon>
        <taxon>Pentapetalae</taxon>
        <taxon>rosids</taxon>
        <taxon>malvids</taxon>
        <taxon>Brassicales</taxon>
        <taxon>Brassicaceae</taxon>
        <taxon>Brassiceae</taxon>
        <taxon>Brassica</taxon>
    </lineage>
</organism>
<feature type="region of interest" description="Disordered" evidence="1">
    <location>
        <begin position="59"/>
        <end position="89"/>
    </location>
</feature>
<proteinExistence type="predicted"/>
<dbReference type="Proteomes" id="UP000824890">
    <property type="component" value="Unassembled WGS sequence"/>
</dbReference>
<name>A0ABQ7ZHU0_BRANA</name>
<dbReference type="EMBL" id="JAGKQM010000015">
    <property type="protein sequence ID" value="KAH0879610.1"/>
    <property type="molecule type" value="Genomic_DNA"/>
</dbReference>
<sequence>IWKDPFIGIFPFSGGRGAVPGTPPGVLSSGDPGRLLAGTRTPVSCLGSGGIQYLIFQQGPQNQGRRQDPGSWRQEPEAGAGTRKLDTSARSMGHQTSLSVVLRCTSARCERICSLIGDVCPGEWTKIFDPMQTRGRHASMGMCLVCSCTLDSDDFFSFIKMRRCPHGGDWSELAANGESGNVCIKGDAFSHTPNTCAASDFSLHFLRLSSSMNRVEECMGQDPRILRGRILARLRITGMRSFNKTRRPKLRILMLDSAGLACASWACISCNGLSFRSSCRMFVLVPGDNLVDSWYRSRSLGHVGYNRCWDDLASCFHETRRALGMLFQNLKIHPSETHGSWMRFFINWRLYGLSSGNPEAGWTFVKELGGWMDYRPRTRRLDGLSSWSPEAGTRWLCGPSRGPSRIFFDSKSPPSGRSSLMARSVFPYQNLGASSNALSSYNWGDLKTEPYVLGSLHIVFLRRALVGWSSLPLIARFRHRTLGITCALKSTRVAYSEQASLRQDITPVILRSRVLLRPEPHSEPGRGPLPLFQTGVWRY</sequence>
<evidence type="ECO:0000313" key="2">
    <source>
        <dbReference type="EMBL" id="KAH0879610.1"/>
    </source>
</evidence>
<evidence type="ECO:0000313" key="3">
    <source>
        <dbReference type="Proteomes" id="UP000824890"/>
    </source>
</evidence>
<comment type="caution">
    <text evidence="2">The sequence shown here is derived from an EMBL/GenBank/DDBJ whole genome shotgun (WGS) entry which is preliminary data.</text>
</comment>
<reference evidence="2 3" key="1">
    <citation type="submission" date="2021-05" db="EMBL/GenBank/DDBJ databases">
        <title>Genome Assembly of Synthetic Allotetraploid Brassica napus Reveals Homoeologous Exchanges between Subgenomes.</title>
        <authorList>
            <person name="Davis J.T."/>
        </authorList>
    </citation>
    <scope>NUCLEOTIDE SEQUENCE [LARGE SCALE GENOMIC DNA]</scope>
    <source>
        <strain evidence="3">cv. Da-Ae</strain>
        <tissue evidence="2">Seedling</tissue>
    </source>
</reference>
<feature type="non-terminal residue" evidence="2">
    <location>
        <position position="1"/>
    </location>
</feature>
<gene>
    <name evidence="2" type="ORF">HID58_067004</name>
</gene>
<evidence type="ECO:0000256" key="1">
    <source>
        <dbReference type="SAM" id="MobiDB-lite"/>
    </source>
</evidence>
<accession>A0ABQ7ZHU0</accession>
<keyword evidence="3" id="KW-1185">Reference proteome</keyword>
<protein>
    <submittedName>
        <fullName evidence="2">Uncharacterized protein</fullName>
    </submittedName>
</protein>